<proteinExistence type="predicted"/>
<dbReference type="Proteomes" id="UP001596540">
    <property type="component" value="Unassembled WGS sequence"/>
</dbReference>
<keyword evidence="1" id="KW-0472">Membrane</keyword>
<reference evidence="3" key="1">
    <citation type="journal article" date="2019" name="Int. J. Syst. Evol. Microbiol.">
        <title>The Global Catalogue of Microorganisms (GCM) 10K type strain sequencing project: providing services to taxonomists for standard genome sequencing and annotation.</title>
        <authorList>
            <consortium name="The Broad Institute Genomics Platform"/>
            <consortium name="The Broad Institute Genome Sequencing Center for Infectious Disease"/>
            <person name="Wu L."/>
            <person name="Ma J."/>
        </authorList>
    </citation>
    <scope>NUCLEOTIDE SEQUENCE [LARGE SCALE GENOMIC DNA]</scope>
    <source>
        <strain evidence="3">CGMCC 4.7382</strain>
    </source>
</reference>
<gene>
    <name evidence="2" type="ORF">ACFQRF_11515</name>
</gene>
<name>A0ABW2KEK2_9ACTN</name>
<dbReference type="RefSeq" id="WP_379871035.1">
    <property type="nucleotide sequence ID" value="NZ_JBHTBH010000005.1"/>
</dbReference>
<dbReference type="InterPro" id="IPR021218">
    <property type="entry name" value="DUF2784"/>
</dbReference>
<evidence type="ECO:0000313" key="2">
    <source>
        <dbReference type="EMBL" id="MFC7328372.1"/>
    </source>
</evidence>
<evidence type="ECO:0000256" key="1">
    <source>
        <dbReference type="SAM" id="Phobius"/>
    </source>
</evidence>
<organism evidence="2 3">
    <name type="scientific">Marinactinospora rubrisoli</name>
    <dbReference type="NCBI Taxonomy" id="2715399"/>
    <lineage>
        <taxon>Bacteria</taxon>
        <taxon>Bacillati</taxon>
        <taxon>Actinomycetota</taxon>
        <taxon>Actinomycetes</taxon>
        <taxon>Streptosporangiales</taxon>
        <taxon>Nocardiopsidaceae</taxon>
        <taxon>Marinactinospora</taxon>
    </lineage>
</organism>
<keyword evidence="3" id="KW-1185">Reference proteome</keyword>
<feature type="transmembrane region" description="Helical" evidence="1">
    <location>
        <begin position="35"/>
        <end position="53"/>
    </location>
</feature>
<keyword evidence="1" id="KW-0812">Transmembrane</keyword>
<sequence length="133" mass="14509">MGYLLFGGAVMLAHFCFLGYLVVGGFLAWRWPRTVWWHVLCVAYGLGILVIGWTCPLTVAENWARTRAGEPGLGAQGFIEHYLTGVVYPADSVGTVRLLVALVVALSWAGVALRWRGRGTTGPPPRDQAVPER</sequence>
<protein>
    <submittedName>
        <fullName evidence="2">DUF2784 domain-containing protein</fullName>
    </submittedName>
</protein>
<comment type="caution">
    <text evidence="2">The sequence shown here is derived from an EMBL/GenBank/DDBJ whole genome shotgun (WGS) entry which is preliminary data.</text>
</comment>
<feature type="transmembrane region" description="Helical" evidence="1">
    <location>
        <begin position="96"/>
        <end position="115"/>
    </location>
</feature>
<evidence type="ECO:0000313" key="3">
    <source>
        <dbReference type="Proteomes" id="UP001596540"/>
    </source>
</evidence>
<accession>A0ABW2KEK2</accession>
<keyword evidence="1" id="KW-1133">Transmembrane helix</keyword>
<dbReference type="Pfam" id="PF10861">
    <property type="entry name" value="DUF2784"/>
    <property type="match status" value="1"/>
</dbReference>
<feature type="transmembrane region" description="Helical" evidence="1">
    <location>
        <begin position="6"/>
        <end position="28"/>
    </location>
</feature>
<dbReference type="EMBL" id="JBHTBH010000005">
    <property type="protein sequence ID" value="MFC7328372.1"/>
    <property type="molecule type" value="Genomic_DNA"/>
</dbReference>